<dbReference type="Pfam" id="PF01258">
    <property type="entry name" value="zf-dskA_traR"/>
    <property type="match status" value="1"/>
</dbReference>
<organism evidence="6 7">
    <name type="scientific">Rhodoferax saidenbachensis</name>
    <dbReference type="NCBI Taxonomy" id="1484693"/>
    <lineage>
        <taxon>Bacteria</taxon>
        <taxon>Pseudomonadati</taxon>
        <taxon>Pseudomonadota</taxon>
        <taxon>Betaproteobacteria</taxon>
        <taxon>Burkholderiales</taxon>
        <taxon>Comamonadaceae</taxon>
        <taxon>Rhodoferax</taxon>
    </lineage>
</organism>
<dbReference type="InterPro" id="IPR037187">
    <property type="entry name" value="DnaK_N"/>
</dbReference>
<feature type="zinc finger region" description="dksA C4-type" evidence="4">
    <location>
        <begin position="88"/>
        <end position="112"/>
    </location>
</feature>
<dbReference type="InterPro" id="IPR000962">
    <property type="entry name" value="Znf_DskA_TraR"/>
</dbReference>
<dbReference type="RefSeq" id="WP_029708310.1">
    <property type="nucleotide sequence ID" value="NZ_CP019239.1"/>
</dbReference>
<dbReference type="PANTHER" id="PTHR33823">
    <property type="entry name" value="RNA POLYMERASE-BINDING TRANSCRIPTION FACTOR DKSA-RELATED"/>
    <property type="match status" value="1"/>
</dbReference>
<evidence type="ECO:0000256" key="2">
    <source>
        <dbReference type="ARBA" id="ARBA00022771"/>
    </source>
</evidence>
<keyword evidence="3" id="KW-0862">Zinc</keyword>
<feature type="domain" description="Zinc finger DksA/TraR C4-type" evidence="5">
    <location>
        <begin position="83"/>
        <end position="118"/>
    </location>
</feature>
<dbReference type="Proteomes" id="UP000186110">
    <property type="component" value="Chromosome"/>
</dbReference>
<dbReference type="GO" id="GO:0008270">
    <property type="term" value="F:zinc ion binding"/>
    <property type="evidence" value="ECO:0007669"/>
    <property type="project" value="UniProtKB-KW"/>
</dbReference>
<dbReference type="EMBL" id="CP019239">
    <property type="protein sequence ID" value="APW41459.1"/>
    <property type="molecule type" value="Genomic_DNA"/>
</dbReference>
<reference evidence="6 7" key="1">
    <citation type="submission" date="2017-01" db="EMBL/GenBank/DDBJ databases">
        <authorList>
            <person name="Mah S.A."/>
            <person name="Swanson W.J."/>
            <person name="Moy G.W."/>
            <person name="Vacquier V.D."/>
        </authorList>
    </citation>
    <scope>NUCLEOTIDE SEQUENCE [LARGE SCALE GENOMIC DNA]</scope>
    <source>
        <strain evidence="6 7">DSM 22694</strain>
    </source>
</reference>
<dbReference type="SUPFAM" id="SSF109635">
    <property type="entry name" value="DnaK suppressor protein DksA, alpha-hairpin domain"/>
    <property type="match status" value="1"/>
</dbReference>
<gene>
    <name evidence="6" type="ORF">RS694_02070</name>
</gene>
<sequence>MPIHDTTPFQSLLQQQRTTLLGQLATLRGGTVSRAEASAAHFAGREDSSATVASERELEFALDSRETGELAAIDAALLRIAAGTYGECTDCGVKIPATRLHAAPEAARCIHCQEKAEQA</sequence>
<evidence type="ECO:0000256" key="3">
    <source>
        <dbReference type="ARBA" id="ARBA00022833"/>
    </source>
</evidence>
<evidence type="ECO:0000259" key="5">
    <source>
        <dbReference type="Pfam" id="PF01258"/>
    </source>
</evidence>
<dbReference type="AlphaFoldDB" id="A0A1P8K647"/>
<dbReference type="PANTHER" id="PTHR33823:SF4">
    <property type="entry name" value="GENERAL STRESS PROTEIN 16O"/>
    <property type="match status" value="1"/>
</dbReference>
<keyword evidence="1" id="KW-0479">Metal-binding</keyword>
<dbReference type="Gene3D" id="1.20.120.910">
    <property type="entry name" value="DksA, coiled-coil domain"/>
    <property type="match status" value="1"/>
</dbReference>
<proteinExistence type="predicted"/>
<dbReference type="SUPFAM" id="SSF57716">
    <property type="entry name" value="Glucocorticoid receptor-like (DNA-binding domain)"/>
    <property type="match status" value="1"/>
</dbReference>
<dbReference type="PROSITE" id="PS51128">
    <property type="entry name" value="ZF_DKSA_2"/>
    <property type="match status" value="1"/>
</dbReference>
<accession>A0A1P8K647</accession>
<protein>
    <submittedName>
        <fullName evidence="6">Conjugal transfer protein TraR</fullName>
    </submittedName>
</protein>
<evidence type="ECO:0000256" key="1">
    <source>
        <dbReference type="ARBA" id="ARBA00022723"/>
    </source>
</evidence>
<dbReference type="eggNOG" id="COG1734">
    <property type="taxonomic scope" value="Bacteria"/>
</dbReference>
<dbReference type="KEGG" id="rsb:RS694_02070"/>
<name>A0A1P8K647_9BURK</name>
<keyword evidence="7" id="KW-1185">Reference proteome</keyword>
<evidence type="ECO:0000313" key="7">
    <source>
        <dbReference type="Proteomes" id="UP000186110"/>
    </source>
</evidence>
<dbReference type="STRING" id="1484693.RS694_02070"/>
<keyword evidence="2" id="KW-0863">Zinc-finger</keyword>
<evidence type="ECO:0000313" key="6">
    <source>
        <dbReference type="EMBL" id="APW41459.1"/>
    </source>
</evidence>
<evidence type="ECO:0000256" key="4">
    <source>
        <dbReference type="PROSITE-ProRule" id="PRU00510"/>
    </source>
</evidence>